<evidence type="ECO:0000313" key="3">
    <source>
        <dbReference type="Proteomes" id="UP000198716"/>
    </source>
</evidence>
<feature type="region of interest" description="Disordered" evidence="1">
    <location>
        <begin position="55"/>
        <end position="102"/>
    </location>
</feature>
<dbReference type="RefSeq" id="WP_092921970.1">
    <property type="nucleotide sequence ID" value="NZ_FOMZ01000001.1"/>
</dbReference>
<evidence type="ECO:0000256" key="1">
    <source>
        <dbReference type="SAM" id="MobiDB-lite"/>
    </source>
</evidence>
<name>A0A1I1TLF3_9ACTN</name>
<reference evidence="3" key="1">
    <citation type="submission" date="2016-10" db="EMBL/GenBank/DDBJ databases">
        <authorList>
            <person name="Varghese N."/>
            <person name="Submissions S."/>
        </authorList>
    </citation>
    <scope>NUCLEOTIDE SEQUENCE [LARGE SCALE GENOMIC DNA]</scope>
    <source>
        <strain evidence="3">DSM 45004</strain>
    </source>
</reference>
<evidence type="ECO:0000313" key="2">
    <source>
        <dbReference type="EMBL" id="SFD56250.1"/>
    </source>
</evidence>
<sequence length="102" mass="10825">MSNPHTHLAGLLTQGHWLLERAAYEIGGNRYSPTQCDDTADALEQLAAALHEHAATLPRGELTAGTEHPAEADGPDPSSGNDGNDKSDGERGNDRDHGNEDD</sequence>
<dbReference type="EMBL" id="FOMZ01000001">
    <property type="protein sequence ID" value="SFD56250.1"/>
    <property type="molecule type" value="Genomic_DNA"/>
</dbReference>
<protein>
    <submittedName>
        <fullName evidence="2">Uncharacterized protein</fullName>
    </submittedName>
</protein>
<keyword evidence="3" id="KW-1185">Reference proteome</keyword>
<dbReference type="AlphaFoldDB" id="A0A1I1TLF3"/>
<organism evidence="2 3">
    <name type="scientific">Actinopolyspora alba</name>
    <dbReference type="NCBI Taxonomy" id="673379"/>
    <lineage>
        <taxon>Bacteria</taxon>
        <taxon>Bacillati</taxon>
        <taxon>Actinomycetota</taxon>
        <taxon>Actinomycetes</taxon>
        <taxon>Actinopolysporales</taxon>
        <taxon>Actinopolysporaceae</taxon>
        <taxon>Actinopolyspora</taxon>
        <taxon>Actinopolyspora alba group</taxon>
    </lineage>
</organism>
<dbReference type="Proteomes" id="UP000198716">
    <property type="component" value="Unassembled WGS sequence"/>
</dbReference>
<feature type="compositionally biased region" description="Basic and acidic residues" evidence="1">
    <location>
        <begin position="83"/>
        <end position="102"/>
    </location>
</feature>
<accession>A0A1I1TLF3</accession>
<proteinExistence type="predicted"/>
<gene>
    <name evidence="2" type="ORF">SAMN04487819_10120</name>
</gene>